<keyword evidence="4" id="KW-1185">Reference proteome</keyword>
<sequence>MSDSIFTALGPGRKLDSLSSFAPDYLTVRRAFNDLLVFPHLEAIEIEDASKTNLLSLVTDGNKRFSELSAIDIQLARNVVTYDATFSALVEALSVQLLVLTLNPVAQEYADHARGQSEANLKFFADFATYIGSVDSRIAALDQALAQLDTQIQAQSAALASKNIVSTLWEVLKTLYKLASTAEDSDVQIAAILGVTISTVAGSFKNLKVAGDAKSYIDALQQTVSAKATSAVASHQVLYAKFSAIPKVPCTGAEIRLHKLAAAHGCDVLHVTPAASRVAFAPAASNSDEEAVEKVLGPPAETQKRLEDLADSTGRVIDKFDTLLQQPYLDQYKCTSPVDGSDSNLYTVMNYYRNEYLKLQQDTLPVARDLGAYAGLQAALLPLVVPDAQAQGTDIAMSVFLATNTPLVSEYKVKATDLSNRSTQVKNDWDNVVNLVNKLIAECDQNITTFNNSINDLTEQQKKMTLYACLAAFGAFLAFTAAVFLPGVGMLVALGIGAALGGLAVYEAISAAKITIAINDLRAAVANAENTKRNLQGLLPYVTDIAASLSSISLIWSDIATALSNLDAFYRVLNGPTGPIVLNALRPQIISNWVAVEAAVVKYIQEVSK</sequence>
<dbReference type="AlphaFoldDB" id="A0A0D2L706"/>
<evidence type="ECO:0000256" key="1">
    <source>
        <dbReference type="SAM" id="Coils"/>
    </source>
</evidence>
<gene>
    <name evidence="3" type="ORF">HYPSUDRAFT_185885</name>
</gene>
<keyword evidence="2" id="KW-0812">Transmembrane</keyword>
<dbReference type="Proteomes" id="UP000054270">
    <property type="component" value="Unassembled WGS sequence"/>
</dbReference>
<keyword evidence="1" id="KW-0175">Coiled coil</keyword>
<dbReference type="OrthoDB" id="3010434at2759"/>
<feature type="transmembrane region" description="Helical" evidence="2">
    <location>
        <begin position="491"/>
        <end position="509"/>
    </location>
</feature>
<name>A0A0D2L706_HYPSF</name>
<keyword evidence="2" id="KW-0472">Membrane</keyword>
<evidence type="ECO:0000313" key="4">
    <source>
        <dbReference type="Proteomes" id="UP000054270"/>
    </source>
</evidence>
<dbReference type="Gene3D" id="1.20.1170.10">
    <property type="match status" value="1"/>
</dbReference>
<organism evidence="3 4">
    <name type="scientific">Hypholoma sublateritium (strain FD-334 SS-4)</name>
    <dbReference type="NCBI Taxonomy" id="945553"/>
    <lineage>
        <taxon>Eukaryota</taxon>
        <taxon>Fungi</taxon>
        <taxon>Dikarya</taxon>
        <taxon>Basidiomycota</taxon>
        <taxon>Agaricomycotina</taxon>
        <taxon>Agaricomycetes</taxon>
        <taxon>Agaricomycetidae</taxon>
        <taxon>Agaricales</taxon>
        <taxon>Agaricineae</taxon>
        <taxon>Strophariaceae</taxon>
        <taxon>Hypholoma</taxon>
    </lineage>
</organism>
<proteinExistence type="predicted"/>
<keyword evidence="2" id="KW-1133">Transmembrane helix</keyword>
<dbReference type="EMBL" id="KN817547">
    <property type="protein sequence ID" value="KJA22822.1"/>
    <property type="molecule type" value="Genomic_DNA"/>
</dbReference>
<protein>
    <submittedName>
        <fullName evidence="3">Uncharacterized protein</fullName>
    </submittedName>
</protein>
<reference evidence="4" key="1">
    <citation type="submission" date="2014-04" db="EMBL/GenBank/DDBJ databases">
        <title>Evolutionary Origins and Diversification of the Mycorrhizal Mutualists.</title>
        <authorList>
            <consortium name="DOE Joint Genome Institute"/>
            <consortium name="Mycorrhizal Genomics Consortium"/>
            <person name="Kohler A."/>
            <person name="Kuo A."/>
            <person name="Nagy L.G."/>
            <person name="Floudas D."/>
            <person name="Copeland A."/>
            <person name="Barry K.W."/>
            <person name="Cichocki N."/>
            <person name="Veneault-Fourrey C."/>
            <person name="LaButti K."/>
            <person name="Lindquist E.A."/>
            <person name="Lipzen A."/>
            <person name="Lundell T."/>
            <person name="Morin E."/>
            <person name="Murat C."/>
            <person name="Riley R."/>
            <person name="Ohm R."/>
            <person name="Sun H."/>
            <person name="Tunlid A."/>
            <person name="Henrissat B."/>
            <person name="Grigoriev I.V."/>
            <person name="Hibbett D.S."/>
            <person name="Martin F."/>
        </authorList>
    </citation>
    <scope>NUCLEOTIDE SEQUENCE [LARGE SCALE GENOMIC DNA]</scope>
    <source>
        <strain evidence="4">FD-334 SS-4</strain>
    </source>
</reference>
<evidence type="ECO:0000256" key="2">
    <source>
        <dbReference type="SAM" id="Phobius"/>
    </source>
</evidence>
<evidence type="ECO:0000313" key="3">
    <source>
        <dbReference type="EMBL" id="KJA22822.1"/>
    </source>
</evidence>
<feature type="coiled-coil region" evidence="1">
    <location>
        <begin position="511"/>
        <end position="538"/>
    </location>
</feature>
<accession>A0A0D2L706</accession>
<dbReference type="SUPFAM" id="SSF58100">
    <property type="entry name" value="Bacterial hemolysins"/>
    <property type="match status" value="1"/>
</dbReference>
<dbReference type="OMA" id="KAINECT"/>